<keyword evidence="6 8" id="KW-1133">Transmembrane helix</keyword>
<keyword evidence="10" id="KW-1185">Reference proteome</keyword>
<comment type="subcellular location">
    <subcellularLocation>
        <location evidence="1 8">Cell membrane</location>
        <topology evidence="1 8">Multi-pass membrane protein</topology>
    </subcellularLocation>
</comment>
<reference evidence="9 10" key="1">
    <citation type="submission" date="2020-08" db="EMBL/GenBank/DDBJ databases">
        <title>Genomic Encyclopedia of Type Strains, Phase IV (KMG-IV): sequencing the most valuable type-strain genomes for metagenomic binning, comparative biology and taxonomic classification.</title>
        <authorList>
            <person name="Goeker M."/>
        </authorList>
    </citation>
    <scope>NUCLEOTIDE SEQUENCE [LARGE SCALE GENOMIC DNA]</scope>
    <source>
        <strain evidence="9 10">DSM 45385</strain>
    </source>
</reference>
<evidence type="ECO:0000256" key="1">
    <source>
        <dbReference type="ARBA" id="ARBA00004651"/>
    </source>
</evidence>
<feature type="transmembrane region" description="Helical" evidence="8">
    <location>
        <begin position="75"/>
        <end position="95"/>
    </location>
</feature>
<name>A0A7W8ABV9_9ACTN</name>
<evidence type="ECO:0000256" key="7">
    <source>
        <dbReference type="ARBA" id="ARBA00023136"/>
    </source>
</evidence>
<dbReference type="AlphaFoldDB" id="A0A7W8ABV9"/>
<evidence type="ECO:0000313" key="9">
    <source>
        <dbReference type="EMBL" id="MBB5082266.1"/>
    </source>
</evidence>
<evidence type="ECO:0000256" key="5">
    <source>
        <dbReference type="ARBA" id="ARBA00022692"/>
    </source>
</evidence>
<dbReference type="PANTHER" id="PTHR30269:SF37">
    <property type="entry name" value="MEMBRANE TRANSPORTER PROTEIN"/>
    <property type="match status" value="1"/>
</dbReference>
<dbReference type="PANTHER" id="PTHR30269">
    <property type="entry name" value="TRANSMEMBRANE PROTEIN YFCA"/>
    <property type="match status" value="1"/>
</dbReference>
<evidence type="ECO:0000256" key="3">
    <source>
        <dbReference type="ARBA" id="ARBA00022448"/>
    </source>
</evidence>
<dbReference type="GO" id="GO:0005886">
    <property type="term" value="C:plasma membrane"/>
    <property type="evidence" value="ECO:0007669"/>
    <property type="project" value="UniProtKB-SubCell"/>
</dbReference>
<sequence length="243" mass="24919">MSAELLATLLTASVLAFALAWLSSVGGVGGGVLMLLVFTALFGLQVAVPVLTLAQLAGNGGRAWFNRREVQGRVIGWYAVGAIPFALAGGLLLPYLPVEPLKRVLGAFLLAVIIWRRFRPTPRPPADATFIAIGAGAGLGSSLFGAAGPLAAPFFLAKGLVHGAYIGTEATASLLIHLTKVAAYGAGSLLSLHVLQLGLALTPAIIAGAWLGKKTVMRMSAGIFVLVIEAGMLIAAILFLVGV</sequence>
<dbReference type="InterPro" id="IPR052017">
    <property type="entry name" value="TSUP"/>
</dbReference>
<evidence type="ECO:0000256" key="6">
    <source>
        <dbReference type="ARBA" id="ARBA00022989"/>
    </source>
</evidence>
<comment type="caution">
    <text evidence="9">The sequence shown here is derived from an EMBL/GenBank/DDBJ whole genome shotgun (WGS) entry which is preliminary data.</text>
</comment>
<dbReference type="RefSeq" id="WP_184970356.1">
    <property type="nucleotide sequence ID" value="NZ_JACHIN010000013.1"/>
</dbReference>
<gene>
    <name evidence="9" type="ORF">HNR40_007761</name>
</gene>
<evidence type="ECO:0000256" key="2">
    <source>
        <dbReference type="ARBA" id="ARBA00009142"/>
    </source>
</evidence>
<keyword evidence="5 8" id="KW-0812">Transmembrane</keyword>
<keyword evidence="3" id="KW-0813">Transport</keyword>
<protein>
    <recommendedName>
        <fullName evidence="8">Probable membrane transporter protein</fullName>
    </recommendedName>
</protein>
<proteinExistence type="inferred from homology"/>
<dbReference type="EMBL" id="JACHIN010000013">
    <property type="protein sequence ID" value="MBB5082266.1"/>
    <property type="molecule type" value="Genomic_DNA"/>
</dbReference>
<organism evidence="9 10">
    <name type="scientific">Nonomuraea endophytica</name>
    <dbReference type="NCBI Taxonomy" id="714136"/>
    <lineage>
        <taxon>Bacteria</taxon>
        <taxon>Bacillati</taxon>
        <taxon>Actinomycetota</taxon>
        <taxon>Actinomycetes</taxon>
        <taxon>Streptosporangiales</taxon>
        <taxon>Streptosporangiaceae</taxon>
        <taxon>Nonomuraea</taxon>
    </lineage>
</organism>
<evidence type="ECO:0000256" key="8">
    <source>
        <dbReference type="RuleBase" id="RU363041"/>
    </source>
</evidence>
<evidence type="ECO:0000256" key="4">
    <source>
        <dbReference type="ARBA" id="ARBA00022475"/>
    </source>
</evidence>
<dbReference type="Pfam" id="PF01925">
    <property type="entry name" value="TauE"/>
    <property type="match status" value="1"/>
</dbReference>
<dbReference type="Proteomes" id="UP000568380">
    <property type="component" value="Unassembled WGS sequence"/>
</dbReference>
<feature type="transmembrane region" description="Helical" evidence="8">
    <location>
        <begin position="130"/>
        <end position="152"/>
    </location>
</feature>
<keyword evidence="4 8" id="KW-1003">Cell membrane</keyword>
<accession>A0A7W8ABV9</accession>
<feature type="transmembrane region" description="Helical" evidence="8">
    <location>
        <begin position="190"/>
        <end position="211"/>
    </location>
</feature>
<feature type="transmembrane region" description="Helical" evidence="8">
    <location>
        <begin position="223"/>
        <end position="242"/>
    </location>
</feature>
<comment type="similarity">
    <text evidence="2 8">Belongs to the 4-toluene sulfonate uptake permease (TSUP) (TC 2.A.102) family.</text>
</comment>
<feature type="transmembrane region" description="Helical" evidence="8">
    <location>
        <begin position="32"/>
        <end position="54"/>
    </location>
</feature>
<dbReference type="InterPro" id="IPR002781">
    <property type="entry name" value="TM_pro_TauE-like"/>
</dbReference>
<keyword evidence="7 8" id="KW-0472">Membrane</keyword>
<evidence type="ECO:0000313" key="10">
    <source>
        <dbReference type="Proteomes" id="UP000568380"/>
    </source>
</evidence>
<feature type="transmembrane region" description="Helical" evidence="8">
    <location>
        <begin position="101"/>
        <end position="118"/>
    </location>
</feature>